<feature type="chain" id="PRO_5042124274" description="Cytochrome c biogenesis B" evidence="1">
    <location>
        <begin position="31"/>
        <end position="134"/>
    </location>
</feature>
<evidence type="ECO:0008006" key="4">
    <source>
        <dbReference type="Google" id="ProtNLM"/>
    </source>
</evidence>
<gene>
    <name evidence="2" type="ORF">Pcinc_043259</name>
</gene>
<protein>
    <recommendedName>
        <fullName evidence="4">Cytochrome c biogenesis B</fullName>
    </recommendedName>
</protein>
<keyword evidence="3" id="KW-1185">Reference proteome</keyword>
<dbReference type="Proteomes" id="UP001286313">
    <property type="component" value="Unassembled WGS sequence"/>
</dbReference>
<evidence type="ECO:0000313" key="3">
    <source>
        <dbReference type="Proteomes" id="UP001286313"/>
    </source>
</evidence>
<organism evidence="2 3">
    <name type="scientific">Petrolisthes cinctipes</name>
    <name type="common">Flat porcelain crab</name>
    <dbReference type="NCBI Taxonomy" id="88211"/>
    <lineage>
        <taxon>Eukaryota</taxon>
        <taxon>Metazoa</taxon>
        <taxon>Ecdysozoa</taxon>
        <taxon>Arthropoda</taxon>
        <taxon>Crustacea</taxon>
        <taxon>Multicrustacea</taxon>
        <taxon>Malacostraca</taxon>
        <taxon>Eumalacostraca</taxon>
        <taxon>Eucarida</taxon>
        <taxon>Decapoda</taxon>
        <taxon>Pleocyemata</taxon>
        <taxon>Anomura</taxon>
        <taxon>Galatheoidea</taxon>
        <taxon>Porcellanidae</taxon>
        <taxon>Petrolisthes</taxon>
    </lineage>
</organism>
<keyword evidence="1" id="KW-0732">Signal</keyword>
<dbReference type="EMBL" id="JAWQEG010008587">
    <property type="protein sequence ID" value="KAK3850007.1"/>
    <property type="molecule type" value="Genomic_DNA"/>
</dbReference>
<reference evidence="2" key="1">
    <citation type="submission" date="2023-10" db="EMBL/GenBank/DDBJ databases">
        <title>Genome assemblies of two species of porcelain crab, Petrolisthes cinctipes and Petrolisthes manimaculis (Anomura: Porcellanidae).</title>
        <authorList>
            <person name="Angst P."/>
        </authorList>
    </citation>
    <scope>NUCLEOTIDE SEQUENCE</scope>
    <source>
        <strain evidence="2">PB745_01</strain>
        <tissue evidence="2">Gill</tissue>
    </source>
</reference>
<name>A0AAE1BH17_PETCI</name>
<accession>A0AAE1BH17</accession>
<evidence type="ECO:0000313" key="2">
    <source>
        <dbReference type="EMBL" id="KAK3850007.1"/>
    </source>
</evidence>
<comment type="caution">
    <text evidence="2">The sequence shown here is derived from an EMBL/GenBank/DDBJ whole genome shotgun (WGS) entry which is preliminary data.</text>
</comment>
<proteinExistence type="predicted"/>
<feature type="signal peptide" evidence="1">
    <location>
        <begin position="1"/>
        <end position="30"/>
    </location>
</feature>
<evidence type="ECO:0000256" key="1">
    <source>
        <dbReference type="SAM" id="SignalP"/>
    </source>
</evidence>
<dbReference type="AlphaFoldDB" id="A0AAE1BH17"/>
<sequence length="134" mass="14792">MTSPSASRFLLLPHLLASLITEFFISLSSARLPHWCHYLSSTISFLLPLPRLPHHHISLPLPSPDSSYLSHHTTFSPSLLMSPSSASLITHHHFSLAGWLAGWSAGWQAGSKSCPSILSIHPHVQDFNSVHPYL</sequence>